<evidence type="ECO:0000313" key="8">
    <source>
        <dbReference type="Proteomes" id="UP000709295"/>
    </source>
</evidence>
<proteinExistence type="predicted"/>
<protein>
    <recommendedName>
        <fullName evidence="9">Coatomer subunit epsilon</fullName>
    </recommendedName>
</protein>
<keyword evidence="6" id="KW-0472">Membrane</keyword>
<evidence type="ECO:0008006" key="9">
    <source>
        <dbReference type="Google" id="ProtNLM"/>
    </source>
</evidence>
<comment type="caution">
    <text evidence="7">The sequence shown here is derived from an EMBL/GenBank/DDBJ whole genome shotgun (WGS) entry which is preliminary data.</text>
</comment>
<dbReference type="PANTHER" id="PTHR10805">
    <property type="entry name" value="COATOMER SUBUNIT EPSILON"/>
    <property type="match status" value="1"/>
</dbReference>
<sequence>MTFTPCPLVQMGDVLLGQLARALVLLVAFAAPTTMAKSICWDYSDEEMGPLVPVSEWSSEPDSSFFNWSVRRAQFVPIADMAEPDELFTLKNQLWVGNYQNALSEGTMLNHVGEALRNERDVYVYRAQLALGNFPLVLQSIPDAGNTPIALSAVKLWATYLSGQSDKEMIDLTLKEWLADPTSGENAHLLLIAGQIYAREGKLSDALSALTRGGSLEHMLYIVHLYLQMDRVDLAQKTVQEMKRIEEDSTLTQLAQAWCLTLQGGDKADEATLHFQELADRFGSTPLLLNGAAAAFMALKNYVEAERLLLEAVQKDPSNEDTLINLIAVSAHLSKPTHQYIVQLQQVAPSSSWLENYVLLDRGFSEMAATFA</sequence>
<dbReference type="AlphaFoldDB" id="A0A8J5IHR9"/>
<comment type="subcellular location">
    <subcellularLocation>
        <location evidence="2">Cytoplasm</location>
    </subcellularLocation>
    <subcellularLocation>
        <location evidence="1">Membrane</location>
    </subcellularLocation>
</comment>
<dbReference type="GO" id="GO:0006890">
    <property type="term" value="P:retrograde vesicle-mediated transport, Golgi to endoplasmic reticulum"/>
    <property type="evidence" value="ECO:0007669"/>
    <property type="project" value="InterPro"/>
</dbReference>
<gene>
    <name evidence="7" type="ORF">JG688_00008670</name>
</gene>
<dbReference type="GO" id="GO:0006891">
    <property type="term" value="P:intra-Golgi vesicle-mediated transport"/>
    <property type="evidence" value="ECO:0007669"/>
    <property type="project" value="TreeGrafter"/>
</dbReference>
<dbReference type="GO" id="GO:0006888">
    <property type="term" value="P:endoplasmic reticulum to Golgi vesicle-mediated transport"/>
    <property type="evidence" value="ECO:0007669"/>
    <property type="project" value="TreeGrafter"/>
</dbReference>
<dbReference type="Proteomes" id="UP000709295">
    <property type="component" value="Unassembled WGS sequence"/>
</dbReference>
<keyword evidence="4" id="KW-0963">Cytoplasm</keyword>
<dbReference type="GO" id="GO:0005198">
    <property type="term" value="F:structural molecule activity"/>
    <property type="evidence" value="ECO:0007669"/>
    <property type="project" value="InterPro"/>
</dbReference>
<evidence type="ECO:0000256" key="3">
    <source>
        <dbReference type="ARBA" id="ARBA00022448"/>
    </source>
</evidence>
<evidence type="ECO:0000256" key="6">
    <source>
        <dbReference type="ARBA" id="ARBA00023136"/>
    </source>
</evidence>
<evidence type="ECO:0000313" key="7">
    <source>
        <dbReference type="EMBL" id="KAG6962259.1"/>
    </source>
</evidence>
<organism evidence="7 8">
    <name type="scientific">Phytophthora aleatoria</name>
    <dbReference type="NCBI Taxonomy" id="2496075"/>
    <lineage>
        <taxon>Eukaryota</taxon>
        <taxon>Sar</taxon>
        <taxon>Stramenopiles</taxon>
        <taxon>Oomycota</taxon>
        <taxon>Peronosporomycetes</taxon>
        <taxon>Peronosporales</taxon>
        <taxon>Peronosporaceae</taxon>
        <taxon>Phytophthora</taxon>
    </lineage>
</organism>
<keyword evidence="5" id="KW-0653">Protein transport</keyword>
<evidence type="ECO:0000256" key="5">
    <source>
        <dbReference type="ARBA" id="ARBA00022927"/>
    </source>
</evidence>
<keyword evidence="3" id="KW-0813">Transport</keyword>
<dbReference type="EMBL" id="JAENGY010000468">
    <property type="protein sequence ID" value="KAG6962259.1"/>
    <property type="molecule type" value="Genomic_DNA"/>
</dbReference>
<reference evidence="7" key="1">
    <citation type="submission" date="2021-01" db="EMBL/GenBank/DDBJ databases">
        <title>Phytophthora aleatoria, a newly-described species from Pinus radiata is distinct from Phytophthora cactorum isolates based on comparative genomics.</title>
        <authorList>
            <person name="Mcdougal R."/>
            <person name="Panda P."/>
            <person name="Williams N."/>
            <person name="Studholme D.J."/>
        </authorList>
    </citation>
    <scope>NUCLEOTIDE SEQUENCE</scope>
    <source>
        <strain evidence="7">NZFS 4037</strain>
    </source>
</reference>
<name>A0A8J5IHR9_9STRA</name>
<evidence type="ECO:0000256" key="2">
    <source>
        <dbReference type="ARBA" id="ARBA00004496"/>
    </source>
</evidence>
<dbReference type="GO" id="GO:0030126">
    <property type="term" value="C:COPI vesicle coat"/>
    <property type="evidence" value="ECO:0007669"/>
    <property type="project" value="TreeGrafter"/>
</dbReference>
<dbReference type="InterPro" id="IPR006822">
    <property type="entry name" value="Coatomer_esu"/>
</dbReference>
<evidence type="ECO:0000256" key="1">
    <source>
        <dbReference type="ARBA" id="ARBA00004370"/>
    </source>
</evidence>
<keyword evidence="8" id="KW-1185">Reference proteome</keyword>
<accession>A0A8J5IHR9</accession>
<dbReference type="GO" id="GO:0015031">
    <property type="term" value="P:protein transport"/>
    <property type="evidence" value="ECO:0007669"/>
    <property type="project" value="UniProtKB-KW"/>
</dbReference>
<dbReference type="PANTHER" id="PTHR10805:SF0">
    <property type="entry name" value="COATOMER SUBUNIT EPSILON"/>
    <property type="match status" value="1"/>
</dbReference>
<dbReference type="Pfam" id="PF04733">
    <property type="entry name" value="Coatomer_E"/>
    <property type="match status" value="1"/>
</dbReference>
<evidence type="ECO:0000256" key="4">
    <source>
        <dbReference type="ARBA" id="ARBA00022490"/>
    </source>
</evidence>